<keyword evidence="9" id="KW-1185">Reference proteome</keyword>
<dbReference type="STRING" id="106549.A0A540MT63"/>
<feature type="domain" description="NADH:quinone oxidoreductase/Mrp antiporter transmembrane" evidence="5">
    <location>
        <begin position="927"/>
        <end position="955"/>
    </location>
</feature>
<sequence length="972" mass="109990">MSLASVGMGALRTSFQMLFDAVKSVQEENTMFQHLLRDIKSTLDSLQPLIKDIEKYNSKEGLENYAIQMEEGAKLVQKCSKVGLWRKHTYTKKLSQLDKSLRRVFDVLKRQGMRDARETLVSLRSIQTVLSRIEESLKMKNNLPEMVKCSSAVPEAPSVTVGLDLPLKELKMKLLKDEQVSMLVLTAAGGCGKTTLAKMFCQDQEVKDTFKNNIFFVNVSKKPNLDLIVHELYQRKGSELPAFENEVMAANWLQQFLKESRQNPLLFVLDDVWSGSESLLEKFDQFKFSNCKILVTSRFAFPRFGSPYHLAPLNDEDAMALFHYSASSEDKSSYTYEDLSRKGCPLAIALVGRSLRGQPIEIWQKRVVEWCKGSSILDSDKDLLACLQSSLDALDKEKAIMKECFLDLGSFPEDQRIAAAALIDMWAELYGLDEEFLTIANLHELTARSLANLVVTRHEREADGYYTEHFVTQHDMLRELAIHQASQGPIEHRKRLFINIRGDKLPKWLTEQKYQAIKARLLSISTDGDFSGKWPNMQAPEAEVLVLNFQTRNYALPEFVEKMDKLKVLILKNDGLLPAELDNFELLGSLSNLKRIRLERISIPSVSKVLKQLKSLQKISFFMCDIGQGFVQILDALPNLVELNIDYCHDLVQLPANLCDLIHLKKLSISNCHKLSALPADIGKLANLEVLRLRSCADLLELPGSIRNFKVLKFLDISGCFSVKELPEDIGAMCSMEKINVSQCSRLKKLPASVMDLEQLKEVICDEETKTLWEPFLPLLTNIHIKNGTSSKSVDLLKLQGMRDARETLVSLRNVDTALSRIQENWVMKNYQPEKVECSPVVPEPPSVTVGLDLPLKELKMKLLKDERVSTLVLTAAGGCGKTTLAKKFCRDQEVRVWLVGSLSHHESFPHMVMQFLVNFQVSHHTQIRMILGNLIAITQTSLKLVLAYSSIGTFTCIVAFGLHIRTDNIQD</sequence>
<keyword evidence="3" id="KW-1278">Translocase</keyword>
<dbReference type="AlphaFoldDB" id="A0A540MT63"/>
<evidence type="ECO:0000256" key="1">
    <source>
        <dbReference type="ARBA" id="ARBA00008894"/>
    </source>
</evidence>
<dbReference type="Pfam" id="PF05659">
    <property type="entry name" value="RPW8"/>
    <property type="match status" value="1"/>
</dbReference>
<dbReference type="Pfam" id="PF00361">
    <property type="entry name" value="Proton_antipo_M"/>
    <property type="match status" value="1"/>
</dbReference>
<dbReference type="GO" id="GO:0043531">
    <property type="term" value="F:ADP binding"/>
    <property type="evidence" value="ECO:0007669"/>
    <property type="project" value="InterPro"/>
</dbReference>
<dbReference type="InterPro" id="IPR002182">
    <property type="entry name" value="NB-ARC"/>
</dbReference>
<reference evidence="8 9" key="1">
    <citation type="journal article" date="2019" name="G3 (Bethesda)">
        <title>Sequencing of a Wild Apple (Malus baccata) Genome Unravels the Differences Between Cultivated and Wild Apple Species Regarding Disease Resistance and Cold Tolerance.</title>
        <authorList>
            <person name="Chen X."/>
        </authorList>
    </citation>
    <scope>NUCLEOTIDE SEQUENCE [LARGE SCALE GENOMIC DNA]</scope>
    <source>
        <strain evidence="9">cv. Shandingzi</strain>
        <tissue evidence="8">Leaves</tissue>
    </source>
</reference>
<dbReference type="SUPFAM" id="SSF52058">
    <property type="entry name" value="L domain-like"/>
    <property type="match status" value="1"/>
</dbReference>
<comment type="similarity">
    <text evidence="1">Belongs to the disease resistance NB-LRR family.</text>
</comment>
<evidence type="ECO:0000259" key="5">
    <source>
        <dbReference type="Pfam" id="PF00361"/>
    </source>
</evidence>
<dbReference type="Gene3D" id="1.10.10.10">
    <property type="entry name" value="Winged helix-like DNA-binding domain superfamily/Winged helix DNA-binding domain"/>
    <property type="match status" value="1"/>
</dbReference>
<evidence type="ECO:0000313" key="9">
    <source>
        <dbReference type="Proteomes" id="UP000315295"/>
    </source>
</evidence>
<evidence type="ECO:0000259" key="7">
    <source>
        <dbReference type="Pfam" id="PF05659"/>
    </source>
</evidence>
<feature type="domain" description="RPW8" evidence="7">
    <location>
        <begin position="9"/>
        <end position="130"/>
    </location>
</feature>
<organism evidence="8 9">
    <name type="scientific">Malus baccata</name>
    <name type="common">Siberian crab apple</name>
    <name type="synonym">Pyrus baccata</name>
    <dbReference type="NCBI Taxonomy" id="106549"/>
    <lineage>
        <taxon>Eukaryota</taxon>
        <taxon>Viridiplantae</taxon>
        <taxon>Streptophyta</taxon>
        <taxon>Embryophyta</taxon>
        <taxon>Tracheophyta</taxon>
        <taxon>Spermatophyta</taxon>
        <taxon>Magnoliopsida</taxon>
        <taxon>eudicotyledons</taxon>
        <taxon>Gunneridae</taxon>
        <taxon>Pentapetalae</taxon>
        <taxon>rosids</taxon>
        <taxon>fabids</taxon>
        <taxon>Rosales</taxon>
        <taxon>Rosaceae</taxon>
        <taxon>Amygdaloideae</taxon>
        <taxon>Maleae</taxon>
        <taxon>Malus</taxon>
    </lineage>
</organism>
<dbReference type="InterPro" id="IPR001750">
    <property type="entry name" value="ND/Mrp_TM"/>
</dbReference>
<dbReference type="EMBL" id="VIEB01000185">
    <property type="protein sequence ID" value="TQE01996.1"/>
    <property type="molecule type" value="Genomic_DNA"/>
</dbReference>
<protein>
    <recommendedName>
        <fullName evidence="10">RPW8 domain-containing protein</fullName>
    </recommendedName>
</protein>
<comment type="caution">
    <text evidence="8">The sequence shown here is derived from an EMBL/GenBank/DDBJ whole genome shotgun (WGS) entry which is preliminary data.</text>
</comment>
<accession>A0A540MT63</accession>
<dbReference type="PANTHER" id="PTHR36766:SF3">
    <property type="entry name" value="RPW8 DOMAIN-CONTAINING PROTEIN"/>
    <property type="match status" value="1"/>
</dbReference>
<evidence type="ECO:0000259" key="6">
    <source>
        <dbReference type="Pfam" id="PF00931"/>
    </source>
</evidence>
<dbReference type="GO" id="GO:0006952">
    <property type="term" value="P:defense response"/>
    <property type="evidence" value="ECO:0007669"/>
    <property type="project" value="UniProtKB-KW"/>
</dbReference>
<feature type="domain" description="NB-ARC" evidence="6">
    <location>
        <begin position="167"/>
        <end position="298"/>
    </location>
</feature>
<dbReference type="PANTHER" id="PTHR36766">
    <property type="entry name" value="PLANT BROAD-SPECTRUM MILDEW RESISTANCE PROTEIN RPW8"/>
    <property type="match status" value="1"/>
</dbReference>
<dbReference type="Pfam" id="PF00931">
    <property type="entry name" value="NB-ARC"/>
    <property type="match status" value="1"/>
</dbReference>
<dbReference type="InterPro" id="IPR032675">
    <property type="entry name" value="LRR_dom_sf"/>
</dbReference>
<dbReference type="Gene3D" id="3.80.10.10">
    <property type="entry name" value="Ribonuclease Inhibitor"/>
    <property type="match status" value="1"/>
</dbReference>
<keyword evidence="4" id="KW-0520">NAD</keyword>
<dbReference type="SUPFAM" id="SSF52540">
    <property type="entry name" value="P-loop containing nucleoside triphosphate hydrolases"/>
    <property type="match status" value="2"/>
</dbReference>
<keyword evidence="2" id="KW-0611">Plant defense</keyword>
<evidence type="ECO:0000313" key="8">
    <source>
        <dbReference type="EMBL" id="TQE01996.1"/>
    </source>
</evidence>
<evidence type="ECO:0000256" key="4">
    <source>
        <dbReference type="ARBA" id="ARBA00023027"/>
    </source>
</evidence>
<evidence type="ECO:0000256" key="3">
    <source>
        <dbReference type="ARBA" id="ARBA00022967"/>
    </source>
</evidence>
<name>A0A540MT63_MALBA</name>
<dbReference type="InterPro" id="IPR027417">
    <property type="entry name" value="P-loop_NTPase"/>
</dbReference>
<evidence type="ECO:0000256" key="2">
    <source>
        <dbReference type="ARBA" id="ARBA00022821"/>
    </source>
</evidence>
<proteinExistence type="inferred from homology"/>
<dbReference type="InterPro" id="IPR036388">
    <property type="entry name" value="WH-like_DNA-bd_sf"/>
</dbReference>
<gene>
    <name evidence="8" type="ORF">C1H46_012430</name>
</gene>
<dbReference type="GO" id="GO:0009536">
    <property type="term" value="C:plastid"/>
    <property type="evidence" value="ECO:0007669"/>
    <property type="project" value="UniProtKB-ARBA"/>
</dbReference>
<dbReference type="InterPro" id="IPR008808">
    <property type="entry name" value="Powdery_mildew-R_dom"/>
</dbReference>
<dbReference type="PRINTS" id="PR00364">
    <property type="entry name" value="DISEASERSIST"/>
</dbReference>
<evidence type="ECO:0008006" key="10">
    <source>
        <dbReference type="Google" id="ProtNLM"/>
    </source>
</evidence>
<dbReference type="Gene3D" id="3.40.50.300">
    <property type="entry name" value="P-loop containing nucleotide triphosphate hydrolases"/>
    <property type="match status" value="2"/>
</dbReference>
<dbReference type="Proteomes" id="UP000315295">
    <property type="component" value="Unassembled WGS sequence"/>
</dbReference>